<evidence type="ECO:0000256" key="1">
    <source>
        <dbReference type="ARBA" id="ARBA00023002"/>
    </source>
</evidence>
<keyword evidence="2" id="KW-0520">NAD</keyword>
<name>A0ABV6C033_9ACTN</name>
<dbReference type="InterPro" id="IPR036188">
    <property type="entry name" value="FAD/NAD-bd_sf"/>
</dbReference>
<evidence type="ECO:0000259" key="3">
    <source>
        <dbReference type="Pfam" id="PF01494"/>
    </source>
</evidence>
<evidence type="ECO:0000313" key="5">
    <source>
        <dbReference type="Proteomes" id="UP001589788"/>
    </source>
</evidence>
<dbReference type="InterPro" id="IPR050631">
    <property type="entry name" value="PheA/TfdB_FAD_monoxygenase"/>
</dbReference>
<evidence type="ECO:0000313" key="4">
    <source>
        <dbReference type="EMBL" id="MFC0081034.1"/>
    </source>
</evidence>
<dbReference type="EMBL" id="JBHLYQ010000013">
    <property type="protein sequence ID" value="MFC0081034.1"/>
    <property type="molecule type" value="Genomic_DNA"/>
</dbReference>
<gene>
    <name evidence="4" type="ORF">ACFFRE_02530</name>
</gene>
<dbReference type="Gene3D" id="3.30.9.20">
    <property type="match status" value="1"/>
</dbReference>
<dbReference type="SUPFAM" id="SSF51905">
    <property type="entry name" value="FAD/NAD(P)-binding domain"/>
    <property type="match status" value="1"/>
</dbReference>
<reference evidence="4 5" key="1">
    <citation type="submission" date="2024-09" db="EMBL/GenBank/DDBJ databases">
        <authorList>
            <person name="Sun Q."/>
            <person name="Mori K."/>
        </authorList>
    </citation>
    <scope>NUCLEOTIDE SEQUENCE [LARGE SCALE GENOMIC DNA]</scope>
    <source>
        <strain evidence="4 5">JCM 15389</strain>
    </source>
</reference>
<proteinExistence type="predicted"/>
<dbReference type="Proteomes" id="UP001589788">
    <property type="component" value="Unassembled WGS sequence"/>
</dbReference>
<dbReference type="PANTHER" id="PTHR43476:SF4">
    <property type="entry name" value="BLR0106 PROTEIN"/>
    <property type="match status" value="1"/>
</dbReference>
<keyword evidence="5" id="KW-1185">Reference proteome</keyword>
<keyword evidence="1" id="KW-0560">Oxidoreductase</keyword>
<sequence length="528" mass="57073">MRLGVLGGGPGGLFFATLAKRSQPGREVHVFERHEPAQTFGFGVVFSDRTLAGLEAVDPGLHEAMVAEGTHWERIEVRLRGERYGCGGNGMGALRRSTLLGLLERSATEAGVVLHSGRTVRPEDVLEDGFDLVVAADGTHSALRERFASAFGAEVATARARFVWLGTTCPFPGLTFLHEQDPAGVFAVHAYPVGGGLSTFIVETDEAAWEAAGLDRDGVEDGKGALPRTLPFLEHLFAEHLGGHRLLVNRSRWSSFVTRRAARWWVVAGRVPVVLLGDAAHTAHFSVGSGTKMAMEDAAALVEALDQHPGDLEAALRAYETARRPEVERIQAAARPSLAWWEHFGRAYRALPPWQFAYHFFTRSLPESRLRRRDPGFVDATHARWRAIHGAPPLASSLRLGDRRVPARLVEVRGDAVVLPDGLLPLRDRPAPDRGPWGLVLDAPSDEEGLEEARAVLAKGVAEHPVLVAVRGGAPLTRRLLGEAARLEEGCTTLVVEEAEGPELADLAVTAVLSGRCDLVGVPEGAQR</sequence>
<comment type="caution">
    <text evidence="4">The sequence shown here is derived from an EMBL/GenBank/DDBJ whole genome shotgun (WGS) entry which is preliminary data.</text>
</comment>
<keyword evidence="4" id="KW-0503">Monooxygenase</keyword>
<dbReference type="PANTHER" id="PTHR43476">
    <property type="entry name" value="3-(3-HYDROXY-PHENYL)PROPIONATE/3-HYDROXYCINNAMIC ACID HYDROXYLASE"/>
    <property type="match status" value="1"/>
</dbReference>
<dbReference type="Pfam" id="PF01494">
    <property type="entry name" value="FAD_binding_3"/>
    <property type="match status" value="1"/>
</dbReference>
<protein>
    <submittedName>
        <fullName evidence="4">FAD-dependent monooxygenase</fullName>
    </submittedName>
</protein>
<accession>A0ABV6C033</accession>
<dbReference type="GO" id="GO:0004497">
    <property type="term" value="F:monooxygenase activity"/>
    <property type="evidence" value="ECO:0007669"/>
    <property type="project" value="UniProtKB-KW"/>
</dbReference>
<dbReference type="Gene3D" id="3.50.50.60">
    <property type="entry name" value="FAD/NAD(P)-binding domain"/>
    <property type="match status" value="1"/>
</dbReference>
<evidence type="ECO:0000256" key="2">
    <source>
        <dbReference type="ARBA" id="ARBA00023027"/>
    </source>
</evidence>
<organism evidence="4 5">
    <name type="scientific">Aciditerrimonas ferrireducens</name>
    <dbReference type="NCBI Taxonomy" id="667306"/>
    <lineage>
        <taxon>Bacteria</taxon>
        <taxon>Bacillati</taxon>
        <taxon>Actinomycetota</taxon>
        <taxon>Acidimicrobiia</taxon>
        <taxon>Acidimicrobiales</taxon>
        <taxon>Acidimicrobiaceae</taxon>
        <taxon>Aciditerrimonas</taxon>
    </lineage>
</organism>
<dbReference type="InterPro" id="IPR002938">
    <property type="entry name" value="FAD-bd"/>
</dbReference>
<dbReference type="RefSeq" id="WP_377787869.1">
    <property type="nucleotide sequence ID" value="NZ_JBHLYQ010000013.1"/>
</dbReference>
<feature type="domain" description="FAD-binding" evidence="3">
    <location>
        <begin position="5"/>
        <end position="330"/>
    </location>
</feature>
<dbReference type="PRINTS" id="PR00420">
    <property type="entry name" value="RNGMNOXGNASE"/>
</dbReference>